<feature type="chain" id="PRO_5042471647" evidence="7">
    <location>
        <begin position="19"/>
        <end position="446"/>
    </location>
</feature>
<dbReference type="GO" id="GO:0004190">
    <property type="term" value="F:aspartic-type endopeptidase activity"/>
    <property type="evidence" value="ECO:0007669"/>
    <property type="project" value="UniProtKB-KW"/>
</dbReference>
<evidence type="ECO:0000313" key="10">
    <source>
        <dbReference type="Proteomes" id="UP001239445"/>
    </source>
</evidence>
<evidence type="ECO:0000256" key="1">
    <source>
        <dbReference type="ARBA" id="ARBA00007447"/>
    </source>
</evidence>
<keyword evidence="3 6" id="KW-0064">Aspartyl protease</keyword>
<dbReference type="GO" id="GO:0006508">
    <property type="term" value="P:proteolysis"/>
    <property type="evidence" value="ECO:0007669"/>
    <property type="project" value="UniProtKB-KW"/>
</dbReference>
<comment type="caution">
    <text evidence="9">The sequence shown here is derived from an EMBL/GenBank/DDBJ whole genome shotgun (WGS) entry which is preliminary data.</text>
</comment>
<dbReference type="EMBL" id="MU839834">
    <property type="protein sequence ID" value="KAK1755330.1"/>
    <property type="molecule type" value="Genomic_DNA"/>
</dbReference>
<evidence type="ECO:0000256" key="5">
    <source>
        <dbReference type="PIRSR" id="PIRSR601461-1"/>
    </source>
</evidence>
<sequence>MKLLSLATAAASAGLVAAAPAPVQVVSPDKFEISVLGGATFRIKQVYNEQFSQIGKGPRALAMTYQKFGLEMPSSLVNSLQAVAQKMAAAQGIIPKGGIKAAANDSVKAGQGEVSATPQLFDVEYLAPVELGTPAQTLMLNFDTGSSDLWVFSTETPATQRKGHGIYDPKASTTSKNLTATTGATWNITYGDRSSSAGNVFTDVVSVGGLSVPNQAVESATRVSASFTQDNASSGLLGLAFDVINQIRPTPQKTFFSNAMSQLAMPLFSANLKKGQEGNYNFGFIDPTEFHGDLTFVDVNTTRGFWQFQASGFALENTTIQLPHEAIADTGTTLLLLPPAITTAYYRLVPSAMEDAQSGGYVFHCNETLPDLTLMIGTYAAVIPGHVIQYAPADTDDFATAKWCFGGAQSGDGFPFAIYGDIFFKAQFTVFHGGDRKLGFAPKVAE</sequence>
<feature type="active site" evidence="5">
    <location>
        <position position="143"/>
    </location>
</feature>
<dbReference type="AlphaFoldDB" id="A0AAJ0BBP1"/>
<dbReference type="FunFam" id="2.40.70.10:FF:000026">
    <property type="entry name" value="Endothiapepsin"/>
    <property type="match status" value="1"/>
</dbReference>
<dbReference type="PRINTS" id="PR00792">
    <property type="entry name" value="PEPSIN"/>
</dbReference>
<accession>A0AAJ0BBP1</accession>
<dbReference type="InterPro" id="IPR034163">
    <property type="entry name" value="Aspergillopepsin-like_cat_dom"/>
</dbReference>
<keyword evidence="10" id="KW-1185">Reference proteome</keyword>
<evidence type="ECO:0000256" key="7">
    <source>
        <dbReference type="SAM" id="SignalP"/>
    </source>
</evidence>
<dbReference type="FunFam" id="2.40.70.10:FF:000024">
    <property type="entry name" value="Endothiapepsin"/>
    <property type="match status" value="1"/>
</dbReference>
<evidence type="ECO:0000256" key="2">
    <source>
        <dbReference type="ARBA" id="ARBA00022670"/>
    </source>
</evidence>
<feature type="active site" evidence="5">
    <location>
        <position position="329"/>
    </location>
</feature>
<gene>
    <name evidence="9" type="ORF">QBC47DRAFT_214319</name>
</gene>
<keyword evidence="4 6" id="KW-0378">Hydrolase</keyword>
<dbReference type="CDD" id="cd06097">
    <property type="entry name" value="Aspergillopepsin_like"/>
    <property type="match status" value="1"/>
</dbReference>
<dbReference type="PANTHER" id="PTHR47966">
    <property type="entry name" value="BETA-SITE APP-CLEAVING ENZYME, ISOFORM A-RELATED"/>
    <property type="match status" value="1"/>
</dbReference>
<organism evidence="9 10">
    <name type="scientific">Echria macrotheca</name>
    <dbReference type="NCBI Taxonomy" id="438768"/>
    <lineage>
        <taxon>Eukaryota</taxon>
        <taxon>Fungi</taxon>
        <taxon>Dikarya</taxon>
        <taxon>Ascomycota</taxon>
        <taxon>Pezizomycotina</taxon>
        <taxon>Sordariomycetes</taxon>
        <taxon>Sordariomycetidae</taxon>
        <taxon>Sordariales</taxon>
        <taxon>Schizotheciaceae</taxon>
        <taxon>Echria</taxon>
    </lineage>
</organism>
<proteinExistence type="inferred from homology"/>
<dbReference type="Proteomes" id="UP001239445">
    <property type="component" value="Unassembled WGS sequence"/>
</dbReference>
<dbReference type="PROSITE" id="PS51767">
    <property type="entry name" value="PEPTIDASE_A1"/>
    <property type="match status" value="1"/>
</dbReference>
<keyword evidence="2 6" id="KW-0645">Protease</keyword>
<dbReference type="InterPro" id="IPR021109">
    <property type="entry name" value="Peptidase_aspartic_dom_sf"/>
</dbReference>
<dbReference type="InterPro" id="IPR001969">
    <property type="entry name" value="Aspartic_peptidase_AS"/>
</dbReference>
<dbReference type="SUPFAM" id="SSF50630">
    <property type="entry name" value="Acid proteases"/>
    <property type="match status" value="1"/>
</dbReference>
<dbReference type="InterPro" id="IPR033121">
    <property type="entry name" value="PEPTIDASE_A1"/>
</dbReference>
<dbReference type="PROSITE" id="PS00141">
    <property type="entry name" value="ASP_PROTEASE"/>
    <property type="match status" value="1"/>
</dbReference>
<name>A0AAJ0BBP1_9PEZI</name>
<evidence type="ECO:0000313" key="9">
    <source>
        <dbReference type="EMBL" id="KAK1755330.1"/>
    </source>
</evidence>
<feature type="signal peptide" evidence="7">
    <location>
        <begin position="1"/>
        <end position="18"/>
    </location>
</feature>
<dbReference type="PANTHER" id="PTHR47966:SF2">
    <property type="entry name" value="ASPERGILLOPEPSIN-1-RELATED"/>
    <property type="match status" value="1"/>
</dbReference>
<dbReference type="Gene3D" id="2.40.70.10">
    <property type="entry name" value="Acid Proteases"/>
    <property type="match status" value="2"/>
</dbReference>
<feature type="domain" description="Peptidase A1" evidence="8">
    <location>
        <begin position="125"/>
        <end position="441"/>
    </location>
</feature>
<evidence type="ECO:0000256" key="3">
    <source>
        <dbReference type="ARBA" id="ARBA00022750"/>
    </source>
</evidence>
<keyword evidence="7" id="KW-0732">Signal</keyword>
<dbReference type="Pfam" id="PF00026">
    <property type="entry name" value="Asp"/>
    <property type="match status" value="1"/>
</dbReference>
<evidence type="ECO:0000259" key="8">
    <source>
        <dbReference type="PROSITE" id="PS51767"/>
    </source>
</evidence>
<dbReference type="InterPro" id="IPR001461">
    <property type="entry name" value="Aspartic_peptidase_A1"/>
</dbReference>
<protein>
    <submittedName>
        <fullName evidence="9">Endothiapepsin protein</fullName>
    </submittedName>
</protein>
<comment type="similarity">
    <text evidence="1 6">Belongs to the peptidase A1 family.</text>
</comment>
<evidence type="ECO:0000256" key="4">
    <source>
        <dbReference type="ARBA" id="ARBA00022801"/>
    </source>
</evidence>
<reference evidence="9" key="1">
    <citation type="submission" date="2023-06" db="EMBL/GenBank/DDBJ databases">
        <title>Genome-scale phylogeny and comparative genomics of the fungal order Sordariales.</title>
        <authorList>
            <consortium name="Lawrence Berkeley National Laboratory"/>
            <person name="Hensen N."/>
            <person name="Bonometti L."/>
            <person name="Westerberg I."/>
            <person name="Brannstrom I.O."/>
            <person name="Guillou S."/>
            <person name="Cros-Aarteil S."/>
            <person name="Calhoun S."/>
            <person name="Haridas S."/>
            <person name="Kuo A."/>
            <person name="Mondo S."/>
            <person name="Pangilinan J."/>
            <person name="Riley R."/>
            <person name="Labutti K."/>
            <person name="Andreopoulos B."/>
            <person name="Lipzen A."/>
            <person name="Chen C."/>
            <person name="Yanf M."/>
            <person name="Daum C."/>
            <person name="Ng V."/>
            <person name="Clum A."/>
            <person name="Steindorff A."/>
            <person name="Ohm R."/>
            <person name="Martin F."/>
            <person name="Silar P."/>
            <person name="Natvig D."/>
            <person name="Lalanne C."/>
            <person name="Gautier V."/>
            <person name="Ament-Velasquez S.L."/>
            <person name="Kruys A."/>
            <person name="Hutchinson M.I."/>
            <person name="Powell A.J."/>
            <person name="Barry K."/>
            <person name="Miller A.N."/>
            <person name="Grigoriev I.V."/>
            <person name="Debuchy R."/>
            <person name="Gladieux P."/>
            <person name="Thoren M.H."/>
            <person name="Johannesson H."/>
        </authorList>
    </citation>
    <scope>NUCLEOTIDE SEQUENCE</scope>
    <source>
        <strain evidence="9">PSN4</strain>
    </source>
</reference>
<evidence type="ECO:0000256" key="6">
    <source>
        <dbReference type="RuleBase" id="RU000454"/>
    </source>
</evidence>